<dbReference type="Gene3D" id="2.60.40.1120">
    <property type="entry name" value="Carboxypeptidase-like, regulatory domain"/>
    <property type="match status" value="1"/>
</dbReference>
<evidence type="ECO:0000313" key="12">
    <source>
        <dbReference type="Proteomes" id="UP000223913"/>
    </source>
</evidence>
<dbReference type="InterPro" id="IPR037066">
    <property type="entry name" value="Plug_dom_sf"/>
</dbReference>
<dbReference type="GO" id="GO:0009279">
    <property type="term" value="C:cell outer membrane"/>
    <property type="evidence" value="ECO:0007669"/>
    <property type="project" value="UniProtKB-SubCell"/>
</dbReference>
<dbReference type="AlphaFoldDB" id="A0A2D0NF25"/>
<dbReference type="InterPro" id="IPR008969">
    <property type="entry name" value="CarboxyPept-like_regulatory"/>
</dbReference>
<feature type="domain" description="Outer membrane protein beta-barrel" evidence="10">
    <location>
        <begin position="381"/>
        <end position="777"/>
    </location>
</feature>
<dbReference type="SUPFAM" id="SSF49464">
    <property type="entry name" value="Carboxypeptidase regulatory domain-like"/>
    <property type="match status" value="1"/>
</dbReference>
<dbReference type="Pfam" id="PF13620">
    <property type="entry name" value="CarboxypepD_reg"/>
    <property type="match status" value="1"/>
</dbReference>
<accession>A0A2D0NF25</accession>
<feature type="signal peptide" evidence="8">
    <location>
        <begin position="1"/>
        <end position="23"/>
    </location>
</feature>
<keyword evidence="5 7" id="KW-0472">Membrane</keyword>
<dbReference type="InterPro" id="IPR039426">
    <property type="entry name" value="TonB-dep_rcpt-like"/>
</dbReference>
<evidence type="ECO:0000256" key="4">
    <source>
        <dbReference type="ARBA" id="ARBA00022692"/>
    </source>
</evidence>
<evidence type="ECO:0000313" key="11">
    <source>
        <dbReference type="EMBL" id="PHN06779.1"/>
    </source>
</evidence>
<organism evidence="11 12">
    <name type="scientific">Flavilitoribacter nigricans (strain ATCC 23147 / DSM 23189 / NBRC 102662 / NCIMB 1420 / SS-2)</name>
    <name type="common">Lewinella nigricans</name>
    <dbReference type="NCBI Taxonomy" id="1122177"/>
    <lineage>
        <taxon>Bacteria</taxon>
        <taxon>Pseudomonadati</taxon>
        <taxon>Bacteroidota</taxon>
        <taxon>Saprospiria</taxon>
        <taxon>Saprospirales</taxon>
        <taxon>Lewinellaceae</taxon>
        <taxon>Flavilitoribacter</taxon>
    </lineage>
</organism>
<gene>
    <name evidence="11" type="ORF">CRP01_10845</name>
</gene>
<dbReference type="Gene3D" id="2.40.170.20">
    <property type="entry name" value="TonB-dependent receptor, beta-barrel domain"/>
    <property type="match status" value="1"/>
</dbReference>
<dbReference type="InterPro" id="IPR036942">
    <property type="entry name" value="Beta-barrel_TonB_sf"/>
</dbReference>
<keyword evidence="3 7" id="KW-1134">Transmembrane beta strand</keyword>
<keyword evidence="11" id="KW-0675">Receptor</keyword>
<feature type="chain" id="PRO_5013152634" evidence="8">
    <location>
        <begin position="24"/>
        <end position="794"/>
    </location>
</feature>
<evidence type="ECO:0000259" key="9">
    <source>
        <dbReference type="Pfam" id="PF07715"/>
    </source>
</evidence>
<dbReference type="PANTHER" id="PTHR40980">
    <property type="entry name" value="PLUG DOMAIN-CONTAINING PROTEIN"/>
    <property type="match status" value="1"/>
</dbReference>
<evidence type="ECO:0000259" key="10">
    <source>
        <dbReference type="Pfam" id="PF14905"/>
    </source>
</evidence>
<keyword evidence="4 7" id="KW-0812">Transmembrane</keyword>
<dbReference type="Proteomes" id="UP000223913">
    <property type="component" value="Unassembled WGS sequence"/>
</dbReference>
<keyword evidence="2 7" id="KW-0813">Transport</keyword>
<dbReference type="SUPFAM" id="SSF56935">
    <property type="entry name" value="Porins"/>
    <property type="match status" value="1"/>
</dbReference>
<dbReference type="OrthoDB" id="8764943at2"/>
<proteinExistence type="inferred from homology"/>
<reference evidence="11 12" key="1">
    <citation type="submission" date="2017-10" db="EMBL/GenBank/DDBJ databases">
        <title>The draft genome sequence of Lewinella nigricans NBRC 102662.</title>
        <authorList>
            <person name="Wang K."/>
        </authorList>
    </citation>
    <scope>NUCLEOTIDE SEQUENCE [LARGE SCALE GENOMIC DNA]</scope>
    <source>
        <strain evidence="11 12">NBRC 102662</strain>
    </source>
</reference>
<sequence>MNFKIILCFWFACLVLGPGNLIAQDQNIRITGTVLDGSSRQPIEFATVMVGNKATQQPITGATTGADGSFSVEVQTEDFYVEISFIGFASRKIEDFSVVDGAVDLGELSLSNDSQMLDEVTVRAEKSQTEFKLDKRVFNVGKDLSSTGASALEVLNNVPSVNVNIEGDISLRGSQGVQILINGKPSVLAAEGGNALGTITADMIQQIEVITNPSAKYDAEGTSGIINIVIKKEERKGLNGSVSLNTGAPHNHSFGLSLNRRTEKFNLFTQLGAGYRELPNDSENINRDLVNNTTIFSTGEEFRNETFYNFILGTDYHINDRNVLTLSGNFAYEVEDQPSQTNFSYVDAAGTTLSEWVRTENTQATNPKWQYELQYKRDFEDSEDHTLLFSALGNFFGKDQSSEFFDSTVSGSDSDGTQRTRSDFQEAENTFKLDYTKPFSKEFTVETGAQYVINDVSNDFAVNNLIDGEWINDERQTNIFEYDQKVFAVYGTGAYEGDKWGLKLGLRVENTDLKTFLINTNETNDQNFTNLFPSAHTSYKLSDAISVQAGYSRRIFRPRLWDLNPFFNIRNNFSIRTGNPDLQPEFTDSYELASIFILGKTSLNFTVYHRYTTDVVERISTFENNVNTTMPLNIGTNGATGLELNGKYTPNNWLSFTGDVNYNYFNRKGELEATSFDFDADQWSGKLTTKLKLPAGFDFEVTGQYQSAEQRIQSRQSDQVFADLGLRKKILNGKGVLNMSVRDVFASRIGETITDQANFYLYSRRQRGRFITLGFSYGFGKGEAMEFSGARRHH</sequence>
<dbReference type="RefSeq" id="WP_099150035.1">
    <property type="nucleotide sequence ID" value="NZ_PDUD01000017.1"/>
</dbReference>
<comment type="similarity">
    <text evidence="7">Belongs to the TonB-dependent receptor family.</text>
</comment>
<keyword evidence="6 7" id="KW-0998">Cell outer membrane</keyword>
<evidence type="ECO:0000256" key="2">
    <source>
        <dbReference type="ARBA" id="ARBA00022448"/>
    </source>
</evidence>
<evidence type="ECO:0000256" key="8">
    <source>
        <dbReference type="SAM" id="SignalP"/>
    </source>
</evidence>
<evidence type="ECO:0000256" key="6">
    <source>
        <dbReference type="ARBA" id="ARBA00023237"/>
    </source>
</evidence>
<dbReference type="PROSITE" id="PS52016">
    <property type="entry name" value="TONB_DEPENDENT_REC_3"/>
    <property type="match status" value="1"/>
</dbReference>
<keyword evidence="12" id="KW-1185">Reference proteome</keyword>
<dbReference type="Gene3D" id="2.170.130.10">
    <property type="entry name" value="TonB-dependent receptor, plug domain"/>
    <property type="match status" value="1"/>
</dbReference>
<evidence type="ECO:0000256" key="5">
    <source>
        <dbReference type="ARBA" id="ARBA00023136"/>
    </source>
</evidence>
<dbReference type="InterPro" id="IPR012910">
    <property type="entry name" value="Plug_dom"/>
</dbReference>
<evidence type="ECO:0000256" key="3">
    <source>
        <dbReference type="ARBA" id="ARBA00022452"/>
    </source>
</evidence>
<name>A0A2D0NF25_FLAN2</name>
<evidence type="ECO:0000256" key="7">
    <source>
        <dbReference type="PROSITE-ProRule" id="PRU01360"/>
    </source>
</evidence>
<dbReference type="InterPro" id="IPR041700">
    <property type="entry name" value="OMP_b-brl_3"/>
</dbReference>
<protein>
    <submittedName>
        <fullName evidence="11">TonB-dependent receptor</fullName>
    </submittedName>
</protein>
<keyword evidence="8" id="KW-0732">Signal</keyword>
<comment type="caution">
    <text evidence="11">The sequence shown here is derived from an EMBL/GenBank/DDBJ whole genome shotgun (WGS) entry which is preliminary data.</text>
</comment>
<dbReference type="PANTHER" id="PTHR40980:SF4">
    <property type="entry name" value="TONB-DEPENDENT RECEPTOR-LIKE BETA-BARREL DOMAIN-CONTAINING PROTEIN"/>
    <property type="match status" value="1"/>
</dbReference>
<dbReference type="EMBL" id="PDUD01000017">
    <property type="protein sequence ID" value="PHN06779.1"/>
    <property type="molecule type" value="Genomic_DNA"/>
</dbReference>
<comment type="subcellular location">
    <subcellularLocation>
        <location evidence="1 7">Cell outer membrane</location>
        <topology evidence="1 7">Multi-pass membrane protein</topology>
    </subcellularLocation>
</comment>
<evidence type="ECO:0000256" key="1">
    <source>
        <dbReference type="ARBA" id="ARBA00004571"/>
    </source>
</evidence>
<feature type="domain" description="TonB-dependent receptor plug" evidence="9">
    <location>
        <begin position="148"/>
        <end position="225"/>
    </location>
</feature>
<dbReference type="Pfam" id="PF14905">
    <property type="entry name" value="OMP_b-brl_3"/>
    <property type="match status" value="1"/>
</dbReference>
<dbReference type="Pfam" id="PF07715">
    <property type="entry name" value="Plug"/>
    <property type="match status" value="1"/>
</dbReference>